<dbReference type="InterPro" id="IPR002645">
    <property type="entry name" value="STAS_dom"/>
</dbReference>
<gene>
    <name evidence="2" type="ORF">MOP44_23010</name>
</gene>
<evidence type="ECO:0000313" key="3">
    <source>
        <dbReference type="Proteomes" id="UP001059380"/>
    </source>
</evidence>
<dbReference type="InterPro" id="IPR036513">
    <property type="entry name" value="STAS_dom_sf"/>
</dbReference>
<reference evidence="2" key="1">
    <citation type="submission" date="2021-04" db="EMBL/GenBank/DDBJ databases">
        <title>Phylogenetic analysis of Acidobacteriaceae.</title>
        <authorList>
            <person name="Qiu L."/>
            <person name="Zhang Q."/>
        </authorList>
    </citation>
    <scope>NUCLEOTIDE SEQUENCE</scope>
    <source>
        <strain evidence="2">DSM 25168</strain>
    </source>
</reference>
<proteinExistence type="predicted"/>
<dbReference type="SUPFAM" id="SSF52091">
    <property type="entry name" value="SpoIIaa-like"/>
    <property type="match status" value="1"/>
</dbReference>
<keyword evidence="3" id="KW-1185">Reference proteome</keyword>
<name>A0A9J7BKR8_9BACT</name>
<dbReference type="Gene3D" id="3.30.750.24">
    <property type="entry name" value="STAS domain"/>
    <property type="match status" value="1"/>
</dbReference>
<dbReference type="RefSeq" id="WP_260792759.1">
    <property type="nucleotide sequence ID" value="NZ_CP093313.1"/>
</dbReference>
<organism evidence="2 3">
    <name type="scientific">Occallatibacter riparius</name>
    <dbReference type="NCBI Taxonomy" id="1002689"/>
    <lineage>
        <taxon>Bacteria</taxon>
        <taxon>Pseudomonadati</taxon>
        <taxon>Acidobacteriota</taxon>
        <taxon>Terriglobia</taxon>
        <taxon>Terriglobales</taxon>
        <taxon>Acidobacteriaceae</taxon>
        <taxon>Occallatibacter</taxon>
    </lineage>
</organism>
<feature type="domain" description="STAS" evidence="1">
    <location>
        <begin position="14"/>
        <end position="98"/>
    </location>
</feature>
<dbReference type="PROSITE" id="PS50801">
    <property type="entry name" value="STAS"/>
    <property type="match status" value="1"/>
</dbReference>
<dbReference type="AlphaFoldDB" id="A0A9J7BKR8"/>
<dbReference type="PANTHER" id="PTHR33495">
    <property type="entry name" value="ANTI-SIGMA FACTOR ANTAGONIST TM_1081-RELATED-RELATED"/>
    <property type="match status" value="1"/>
</dbReference>
<dbReference type="GO" id="GO:0043856">
    <property type="term" value="F:anti-sigma factor antagonist activity"/>
    <property type="evidence" value="ECO:0007669"/>
    <property type="project" value="TreeGrafter"/>
</dbReference>
<dbReference type="CDD" id="cd07043">
    <property type="entry name" value="STAS_anti-anti-sigma_factors"/>
    <property type="match status" value="1"/>
</dbReference>
<dbReference type="KEGG" id="orp:MOP44_23010"/>
<dbReference type="EMBL" id="CP093313">
    <property type="protein sequence ID" value="UWZ83424.1"/>
    <property type="molecule type" value="Genomic_DNA"/>
</dbReference>
<accession>A0A9J7BKR8</accession>
<evidence type="ECO:0000313" key="2">
    <source>
        <dbReference type="EMBL" id="UWZ83424.1"/>
    </source>
</evidence>
<sequence>MQITEHPGAELVELRLTGRIDATWAEHLSSTIENAVRGGAHRVVLNFAGVEYISSLGIRVLLVQYKLLKSVKGSLIITHASDFCRNVFTTVGLGELLSKDDPAAAPAPLVAPKQRRSGADYEIYPQQVVKRLTCAMIGDPSRLTTAGFTSNDCRPLTFATGSFGIGLGAFGQGYDDCANRFGEFLAAGGCAIALPTSDRHALPDYVVEEGTLVPQVETLYALSGAGDFSTMIRFDSTSDGPGKIGLTELVDNLVDISTAETIAFVVLAEAAGLVGATLRKSPAGQPLVQTLPGVRDWLSFTTERSSEKTLCLLVGVAARSTGHTTAKFLRPLKTDSAISAHIHAAVFPYRPVQRGELPFGKTVADLLNASSPNAVLHLMADTRPFEGVGETDLARGACWIGPISQLTQG</sequence>
<evidence type="ECO:0000259" key="1">
    <source>
        <dbReference type="PROSITE" id="PS50801"/>
    </source>
</evidence>
<protein>
    <submittedName>
        <fullName evidence="2">STAS domain-containing protein</fullName>
    </submittedName>
</protein>
<dbReference type="Pfam" id="PF01740">
    <property type="entry name" value="STAS"/>
    <property type="match status" value="1"/>
</dbReference>
<dbReference type="Proteomes" id="UP001059380">
    <property type="component" value="Chromosome"/>
</dbReference>
<dbReference type="PANTHER" id="PTHR33495:SF2">
    <property type="entry name" value="ANTI-SIGMA FACTOR ANTAGONIST TM_1081-RELATED"/>
    <property type="match status" value="1"/>
</dbReference>